<feature type="region of interest" description="Disordered" evidence="4">
    <location>
        <begin position="168"/>
        <end position="240"/>
    </location>
</feature>
<dbReference type="PROSITE" id="PS50297">
    <property type="entry name" value="ANK_REP_REGION"/>
    <property type="match status" value="2"/>
</dbReference>
<evidence type="ECO:0000313" key="6">
    <source>
        <dbReference type="Proteomes" id="UP000266188"/>
    </source>
</evidence>
<dbReference type="PANTHER" id="PTHR24198">
    <property type="entry name" value="ANKYRIN REPEAT AND PROTEIN KINASE DOMAIN-CONTAINING PROTEIN"/>
    <property type="match status" value="1"/>
</dbReference>
<feature type="repeat" description="ANK" evidence="3">
    <location>
        <begin position="567"/>
        <end position="599"/>
    </location>
</feature>
<keyword evidence="2 3" id="KW-0040">ANK repeat</keyword>
<feature type="compositionally biased region" description="Polar residues" evidence="4">
    <location>
        <begin position="168"/>
        <end position="183"/>
    </location>
</feature>
<keyword evidence="1" id="KW-0677">Repeat</keyword>
<evidence type="ECO:0000313" key="5">
    <source>
        <dbReference type="EMBL" id="RJE24875.1"/>
    </source>
</evidence>
<dbReference type="AlphaFoldDB" id="A0A3A3A4C8"/>
<evidence type="ECO:0000256" key="4">
    <source>
        <dbReference type="SAM" id="MobiDB-lite"/>
    </source>
</evidence>
<evidence type="ECO:0000256" key="1">
    <source>
        <dbReference type="ARBA" id="ARBA00022737"/>
    </source>
</evidence>
<dbReference type="InterPro" id="IPR036770">
    <property type="entry name" value="Ankyrin_rpt-contain_sf"/>
</dbReference>
<feature type="compositionally biased region" description="Low complexity" evidence="4">
    <location>
        <begin position="196"/>
        <end position="215"/>
    </location>
</feature>
<dbReference type="Gene3D" id="1.25.40.20">
    <property type="entry name" value="Ankyrin repeat-containing domain"/>
    <property type="match status" value="3"/>
</dbReference>
<feature type="repeat" description="ANK" evidence="3">
    <location>
        <begin position="639"/>
        <end position="671"/>
    </location>
</feature>
<dbReference type="InterPro" id="IPR002110">
    <property type="entry name" value="Ankyrin_rpt"/>
</dbReference>
<dbReference type="PANTHER" id="PTHR24198:SF165">
    <property type="entry name" value="ANKYRIN REPEAT-CONTAINING PROTEIN-RELATED"/>
    <property type="match status" value="1"/>
</dbReference>
<dbReference type="SUPFAM" id="SSF48403">
    <property type="entry name" value="Ankyrin repeat"/>
    <property type="match status" value="2"/>
</dbReference>
<comment type="caution">
    <text evidence="5">The sequence shown here is derived from an EMBL/GenBank/DDBJ whole genome shotgun (WGS) entry which is preliminary data.</text>
</comment>
<feature type="compositionally biased region" description="Low complexity" evidence="4">
    <location>
        <begin position="223"/>
        <end position="240"/>
    </location>
</feature>
<reference evidence="6" key="1">
    <citation type="submission" date="2017-02" db="EMBL/GenBank/DDBJ databases">
        <authorList>
            <person name="Tafer H."/>
            <person name="Lopandic K."/>
        </authorList>
    </citation>
    <scope>NUCLEOTIDE SEQUENCE [LARGE SCALE GENOMIC DNA]</scope>
    <source>
        <strain evidence="6">CBS 366.77</strain>
    </source>
</reference>
<gene>
    <name evidence="5" type="ORF">PHISCL_02772</name>
</gene>
<keyword evidence="6" id="KW-1185">Reference proteome</keyword>
<organism evidence="5 6">
    <name type="scientific">Aspergillus sclerotialis</name>
    <dbReference type="NCBI Taxonomy" id="2070753"/>
    <lineage>
        <taxon>Eukaryota</taxon>
        <taxon>Fungi</taxon>
        <taxon>Dikarya</taxon>
        <taxon>Ascomycota</taxon>
        <taxon>Pezizomycotina</taxon>
        <taxon>Eurotiomycetes</taxon>
        <taxon>Eurotiomycetidae</taxon>
        <taxon>Eurotiales</taxon>
        <taxon>Aspergillaceae</taxon>
        <taxon>Aspergillus</taxon>
        <taxon>Aspergillus subgen. Polypaecilum</taxon>
    </lineage>
</organism>
<accession>A0A3A3A4C8</accession>
<proteinExistence type="predicted"/>
<name>A0A3A3A4C8_9EURO</name>
<dbReference type="Pfam" id="PF00023">
    <property type="entry name" value="Ank"/>
    <property type="match status" value="1"/>
</dbReference>
<dbReference type="Pfam" id="PF12796">
    <property type="entry name" value="Ank_2"/>
    <property type="match status" value="2"/>
</dbReference>
<dbReference type="PROSITE" id="PS50088">
    <property type="entry name" value="ANK_REPEAT"/>
    <property type="match status" value="2"/>
</dbReference>
<dbReference type="OrthoDB" id="341259at2759"/>
<sequence length="873" mass="97153">MDPITAIGLLASISNLICASGEAAQLLRSFKDGEKELIGLASQMGLFEENLKGFHRIFRSRQVSHQISTDTLSQIIDESSRELGDLKRRLLQIQKSENSAIRRMKWMQSKASIERINNQIKWKCSMLHGMVTVAQMGVFLEMMVAMYSQDPRFLDICSSVANEMDLPTQQRTMPNTTSCSIPQLQIPDDAPPPTYRLTDSQSSSSRPTSDASLLSPAWHSSRRGSNSSFQSGWGSDNWTTSSQSSSPGCSLFSAKSAASSSILVPDNDHSEQLSKPNTIQTDSLIIRRACRFDCYCKCHSQSIALPNEIFSKFNTPVFRQDKRSKVEYTEPDCAGATSATKRIPSMFFHRAVSRLLSLQSAEPEYHLNTYRMVPEGANPLRYVKHGNLEKLKLSITTREATPWDTAPDGWSLLHTAVYARQLPMVKYLCELWVDREVADLGARKPMDLAILKSFTSGASKVEREIVRILGNQEDYLDDFEFTPMHIAVLGLYERTDSERPSLEQLIEFVDMANNAPAGTSWSYWKAKFQKRSPLFGSIIEQSRASSLEGQNTRKVIHNLLDQKDRKFHWTPLHWAAATNRADKMRILVRHGADPFIQSNLNANIIHAAVESNALSSLGYALEISQSNTAGLDINQANIWGESPLIMAAQGCLVDCVRLLLDAGADCNVRQENKQVALHYAGLSSRGEGRRETVRLLCGQEGDHINAQDEDGRSPIFDLLDDYICVEQLVRNGALVDLIDNEGSSVFHHTCIQGEPETLRTLLQSGRTAQVLEMTNKNGNTALFEALRHGSIDCAMALLNLEEIGDAFSGDGWAPVHYAAKLGDIDLLERVVNHPSFHKGTKTKDGKTAQVVAMEAGTWCGRVKEILRLYSSVT</sequence>
<dbReference type="EMBL" id="MVGC01000065">
    <property type="protein sequence ID" value="RJE24875.1"/>
    <property type="molecule type" value="Genomic_DNA"/>
</dbReference>
<evidence type="ECO:0000256" key="2">
    <source>
        <dbReference type="ARBA" id="ARBA00023043"/>
    </source>
</evidence>
<dbReference type="STRING" id="2070753.A0A3A3A4C8"/>
<dbReference type="SMART" id="SM00248">
    <property type="entry name" value="ANK"/>
    <property type="match status" value="8"/>
</dbReference>
<evidence type="ECO:0000256" key="3">
    <source>
        <dbReference type="PROSITE-ProRule" id="PRU00023"/>
    </source>
</evidence>
<dbReference type="Proteomes" id="UP000266188">
    <property type="component" value="Unassembled WGS sequence"/>
</dbReference>
<protein>
    <submittedName>
        <fullName evidence="5">Ankyrin repeat protein</fullName>
    </submittedName>
</protein>